<dbReference type="InterPro" id="IPR019954">
    <property type="entry name" value="Ubiquitin_CS"/>
</dbReference>
<dbReference type="Proteomes" id="UP001652660">
    <property type="component" value="Chromosome 8e"/>
</dbReference>
<keyword evidence="4" id="KW-1185">Reference proteome</keyword>
<reference evidence="4" key="1">
    <citation type="journal article" date="2025" name="Foods">
        <title>Unveiling the Microbial Signatures of Arabica Coffee Cherries: Insights into Ripeness Specific Diversity, Functional Traits, and Implications for Quality and Safety.</title>
        <authorList>
            <consortium name="RefSeq"/>
            <person name="Tenea G.N."/>
            <person name="Cifuentes V."/>
            <person name="Reyes P."/>
            <person name="Cevallos-Vallejos M."/>
        </authorList>
    </citation>
    <scope>NUCLEOTIDE SEQUENCE [LARGE SCALE GENOMIC DNA]</scope>
</reference>
<evidence type="ECO:0000256" key="2">
    <source>
        <dbReference type="ARBA" id="ARBA00022843"/>
    </source>
</evidence>
<dbReference type="GeneID" id="113703582"/>
<evidence type="ECO:0000313" key="4">
    <source>
        <dbReference type="Proteomes" id="UP001652660"/>
    </source>
</evidence>
<dbReference type="InterPro" id="IPR029071">
    <property type="entry name" value="Ubiquitin-like_domsf"/>
</dbReference>
<dbReference type="Gene3D" id="3.10.20.90">
    <property type="entry name" value="Phosphatidylinositol 3-kinase Catalytic Subunit, Chain A, domain 1"/>
    <property type="match status" value="6"/>
</dbReference>
<feature type="domain" description="Ubiquitin-like" evidence="3">
    <location>
        <begin position="392"/>
        <end position="467"/>
    </location>
</feature>
<feature type="domain" description="Ubiquitin-like" evidence="3">
    <location>
        <begin position="86"/>
        <end position="162"/>
    </location>
</feature>
<dbReference type="PANTHER" id="PTHR10666">
    <property type="entry name" value="UBIQUITIN"/>
    <property type="match status" value="1"/>
</dbReference>
<sequence length="467" mass="51939">MSVKALTLKVEIPGTGEPITLEVESFDMVDTVKAKIHAKQGFSADNQMLFFAGKQLEDGRTLADYDIQKESIPHLELKMPIFVKGLTVEVESFDIGKPITLEVESFDTVDTVKAKIHAKQGFSADKQRPFLARKQLEDGRTLADYNIQKKSIPDLVLKVGGGMKIFVKTATGKTLTLEVESSDTIQNVKAKVLSMEGITPEEQSLVFAGGPLEDGRTLAYYNILHESTLDWVFSTRGGLQFFVESFDTGKPISLEVESSDTIDNVKAKIQDKEGIPPDQQRLFLAGKRLEDGLTIADYDVQKESSRHLVLRLGDGMQIFVKTPTGKPIALEVESSDTIDNVKAKIQDKKGIPLADQRLIFAGKQLEDGRTLADYYIQEESTLHLVMRWRGRMEISVETLRGNTLTLEVESSDTIENVKAKVLSREGIPPNEQRLVFAGTHLEDGRTLEDYEIPHKSTLHLVFSTRGA</sequence>
<dbReference type="InterPro" id="IPR000626">
    <property type="entry name" value="Ubiquitin-like_dom"/>
</dbReference>
<dbReference type="RefSeq" id="XP_027080786.1">
    <property type="nucleotide sequence ID" value="XM_027224985.2"/>
</dbReference>
<protein>
    <submittedName>
        <fullName evidence="5">Polyubiquitin-like isoform X2</fullName>
    </submittedName>
</protein>
<feature type="domain" description="Ubiquitin-like" evidence="3">
    <location>
        <begin position="316"/>
        <end position="391"/>
    </location>
</feature>
<dbReference type="SUPFAM" id="SSF54236">
    <property type="entry name" value="Ubiquitin-like"/>
    <property type="match status" value="6"/>
</dbReference>
<dbReference type="SMART" id="SM00213">
    <property type="entry name" value="UBQ"/>
    <property type="match status" value="6"/>
</dbReference>
<feature type="domain" description="Ubiquitin-like" evidence="3">
    <location>
        <begin position="239"/>
        <end position="315"/>
    </location>
</feature>
<accession>A0A6P6TT42</accession>
<feature type="domain" description="Ubiquitin-like" evidence="3">
    <location>
        <begin position="163"/>
        <end position="238"/>
    </location>
</feature>
<dbReference type="FunFam" id="3.10.20.90:FF:000006">
    <property type="entry name" value="Polyubiquitin 10"/>
    <property type="match status" value="1"/>
</dbReference>
<keyword evidence="1" id="KW-1017">Isopeptide bond</keyword>
<dbReference type="GO" id="GO:0003729">
    <property type="term" value="F:mRNA binding"/>
    <property type="evidence" value="ECO:0007669"/>
    <property type="project" value="UniProtKB-ARBA"/>
</dbReference>
<dbReference type="Pfam" id="PF00240">
    <property type="entry name" value="ubiquitin"/>
    <property type="match status" value="6"/>
</dbReference>
<dbReference type="InterPro" id="IPR019956">
    <property type="entry name" value="Ubiquitin_dom"/>
</dbReference>
<organism evidence="4 5">
    <name type="scientific">Coffea arabica</name>
    <name type="common">Arabian coffee</name>
    <dbReference type="NCBI Taxonomy" id="13443"/>
    <lineage>
        <taxon>Eukaryota</taxon>
        <taxon>Viridiplantae</taxon>
        <taxon>Streptophyta</taxon>
        <taxon>Embryophyta</taxon>
        <taxon>Tracheophyta</taxon>
        <taxon>Spermatophyta</taxon>
        <taxon>Magnoliopsida</taxon>
        <taxon>eudicotyledons</taxon>
        <taxon>Gunneridae</taxon>
        <taxon>Pentapetalae</taxon>
        <taxon>asterids</taxon>
        <taxon>lamiids</taxon>
        <taxon>Gentianales</taxon>
        <taxon>Rubiaceae</taxon>
        <taxon>Ixoroideae</taxon>
        <taxon>Gardenieae complex</taxon>
        <taxon>Bertiereae - Coffeeae clade</taxon>
        <taxon>Coffeeae</taxon>
        <taxon>Coffea</taxon>
    </lineage>
</organism>
<keyword evidence="2" id="KW-0832">Ubl conjugation</keyword>
<dbReference type="PROSITE" id="PS00299">
    <property type="entry name" value="UBIQUITIN_1"/>
    <property type="match status" value="2"/>
</dbReference>
<evidence type="ECO:0000259" key="3">
    <source>
        <dbReference type="PROSITE" id="PS50053"/>
    </source>
</evidence>
<dbReference type="OrthoDB" id="1885901at2759"/>
<feature type="domain" description="Ubiquitin-like" evidence="3">
    <location>
        <begin position="6"/>
        <end position="80"/>
    </location>
</feature>
<name>A0A6P6TT42_COFAR</name>
<dbReference type="PRINTS" id="PR00348">
    <property type="entry name" value="UBIQUITIN"/>
</dbReference>
<evidence type="ECO:0000256" key="1">
    <source>
        <dbReference type="ARBA" id="ARBA00022499"/>
    </source>
</evidence>
<evidence type="ECO:0000313" key="5">
    <source>
        <dbReference type="RefSeq" id="XP_027080786.1"/>
    </source>
</evidence>
<dbReference type="AlphaFoldDB" id="A0A6P6TT42"/>
<reference evidence="5" key="2">
    <citation type="submission" date="2025-08" db="UniProtKB">
        <authorList>
            <consortium name="RefSeq"/>
        </authorList>
    </citation>
    <scope>IDENTIFICATION</scope>
    <source>
        <tissue evidence="5">Leaves</tissue>
    </source>
</reference>
<dbReference type="FunFam" id="3.10.20.90:FF:000160">
    <property type="entry name" value="Polyubiquitin-C"/>
    <property type="match status" value="3"/>
</dbReference>
<dbReference type="InterPro" id="IPR050158">
    <property type="entry name" value="Ubiquitin_ubiquitin-like"/>
</dbReference>
<dbReference type="PROSITE" id="PS50053">
    <property type="entry name" value="UBIQUITIN_2"/>
    <property type="match status" value="6"/>
</dbReference>
<gene>
    <name evidence="5" type="primary">LOC113703582</name>
</gene>
<proteinExistence type="predicted"/>